<dbReference type="InterPro" id="IPR010270">
    <property type="entry name" value="Phage_P2_GpM"/>
</dbReference>
<protein>
    <submittedName>
        <fullName evidence="1">Small terminase subunit</fullName>
    </submittedName>
</protein>
<proteinExistence type="predicted"/>
<name>A0A0T9KXR3_YERKR</name>
<dbReference type="GO" id="GO:0004519">
    <property type="term" value="F:endonuclease activity"/>
    <property type="evidence" value="ECO:0007669"/>
    <property type="project" value="InterPro"/>
</dbReference>
<evidence type="ECO:0000313" key="2">
    <source>
        <dbReference type="Proteomes" id="UP000045824"/>
    </source>
</evidence>
<accession>A0A0T9KXR3</accession>
<organism evidence="1 2">
    <name type="scientific">Yersinia kristensenii</name>
    <dbReference type="NCBI Taxonomy" id="28152"/>
    <lineage>
        <taxon>Bacteria</taxon>
        <taxon>Pseudomonadati</taxon>
        <taxon>Pseudomonadota</taxon>
        <taxon>Gammaproteobacteria</taxon>
        <taxon>Enterobacterales</taxon>
        <taxon>Yersiniaceae</taxon>
        <taxon>Yersinia</taxon>
    </lineage>
</organism>
<dbReference type="EMBL" id="CPYI01000003">
    <property type="protein sequence ID" value="CNE38818.1"/>
    <property type="molecule type" value="Genomic_DNA"/>
</dbReference>
<dbReference type="RefSeq" id="WP_050118630.1">
    <property type="nucleotide sequence ID" value="NZ_CABMLW010000001.1"/>
</dbReference>
<dbReference type="Proteomes" id="UP000045824">
    <property type="component" value="Unassembled WGS sequence"/>
</dbReference>
<dbReference type="AlphaFoldDB" id="A0A0T9KXR3"/>
<dbReference type="Pfam" id="PF05944">
    <property type="entry name" value="Phage_term_smal"/>
    <property type="match status" value="1"/>
</dbReference>
<evidence type="ECO:0000313" key="1">
    <source>
        <dbReference type="EMBL" id="CNE38818.1"/>
    </source>
</evidence>
<reference evidence="1 2" key="1">
    <citation type="submission" date="2015-03" db="EMBL/GenBank/DDBJ databases">
        <authorList>
            <person name="Murphy D."/>
        </authorList>
    </citation>
    <scope>NUCLEOTIDE SEQUENCE [LARGE SCALE GENOMIC DNA]</scope>
    <source>
        <strain evidence="1 2">FCF326</strain>
    </source>
</reference>
<gene>
    <name evidence="1" type="ORF">ERS008491_01150</name>
</gene>
<sequence length="233" mass="26381">MALSPAQRHSAMIAAKRKLDDHQSLTGSASMHLQKMAIDNDAQRLHGLTLAEKVQLKRRELLPRWLPSVETYLSAGEVYSNPVFTYCIAWLFDVGDFDQALDWADIAIEQRQITPFGKRRSISHFVADSMLAWSEASMDAGQSIEPYFSRVFENVRDNWRIPEQASAKWFKFAGLMLLRNDKGEPLPSAIQDVVTLQQADALLAQANTFHSGCGVKTHRQRIAARLRVLEKEQ</sequence>
<dbReference type="GO" id="GO:0003677">
    <property type="term" value="F:DNA binding"/>
    <property type="evidence" value="ECO:0007669"/>
    <property type="project" value="InterPro"/>
</dbReference>